<gene>
    <name evidence="1" type="ORF">AArcSt2_03335</name>
</gene>
<dbReference type="Proteomes" id="UP001203207">
    <property type="component" value="Unassembled WGS sequence"/>
</dbReference>
<evidence type="ECO:0000313" key="2">
    <source>
        <dbReference type="Proteomes" id="UP001203207"/>
    </source>
</evidence>
<name>A0AAE3K7G1_9EURY</name>
<comment type="caution">
    <text evidence="1">The sequence shown here is derived from an EMBL/GenBank/DDBJ whole genome shotgun (WGS) entry which is preliminary data.</text>
</comment>
<dbReference type="EMBL" id="JAKRVX010000001">
    <property type="protein sequence ID" value="MCL9815968.1"/>
    <property type="molecule type" value="Genomic_DNA"/>
</dbReference>
<evidence type="ECO:0000313" key="1">
    <source>
        <dbReference type="EMBL" id="MCL9815968.1"/>
    </source>
</evidence>
<dbReference type="AlphaFoldDB" id="A0AAE3K7G1"/>
<reference evidence="1" key="2">
    <citation type="submission" date="2022-02" db="EMBL/GenBank/DDBJ databases">
        <authorList>
            <person name="Elcheninov A.G."/>
            <person name="Sorokin D.Y."/>
            <person name="Kublanov I.V."/>
        </authorList>
    </citation>
    <scope>NUCLEOTIDE SEQUENCE</scope>
    <source>
        <strain evidence="1">AArc-St2</strain>
    </source>
</reference>
<dbReference type="RefSeq" id="WP_174652517.1">
    <property type="nucleotide sequence ID" value="NZ_JAKRVX010000001.1"/>
</dbReference>
<organism evidence="1 2">
    <name type="scientific">Natronocalculus amylovorans</name>
    <dbReference type="NCBI Taxonomy" id="2917812"/>
    <lineage>
        <taxon>Archaea</taxon>
        <taxon>Methanobacteriati</taxon>
        <taxon>Methanobacteriota</taxon>
        <taxon>Stenosarchaea group</taxon>
        <taxon>Halobacteria</taxon>
        <taxon>Halobacteriales</taxon>
        <taxon>Haloferacaceae</taxon>
        <taxon>Natronocalculus</taxon>
    </lineage>
</organism>
<protein>
    <submittedName>
        <fullName evidence="1">Uncharacterized protein</fullName>
    </submittedName>
</protein>
<accession>A0AAE3K7G1</accession>
<keyword evidence="2" id="KW-1185">Reference proteome</keyword>
<proteinExistence type="predicted"/>
<sequence>MGLATDEMSKRDRQKVTEWAQLTGERVCESALRPREQLFAVDFAKHADEAYNTQEQS</sequence>
<reference evidence="1" key="1">
    <citation type="journal article" date="2022" name="Syst. Appl. Microbiol.">
        <title>Natronocalculus amylovorans gen. nov., sp. nov., and Natranaeroarchaeum aerophilus sp. nov., dominant culturable amylolytic natronoarchaea from hypersaline soda lakes in southwestern Siberia.</title>
        <authorList>
            <person name="Sorokin D.Y."/>
            <person name="Elcheninov A.G."/>
            <person name="Khizhniak T.V."/>
            <person name="Koenen M."/>
            <person name="Bale N.J."/>
            <person name="Damste J.S.S."/>
            <person name="Kublanov I.V."/>
        </authorList>
    </citation>
    <scope>NUCLEOTIDE SEQUENCE</scope>
    <source>
        <strain evidence="1">AArc-St2</strain>
    </source>
</reference>